<keyword evidence="4" id="KW-1185">Reference proteome</keyword>
<dbReference type="EMBL" id="JACXSI010000007">
    <property type="protein sequence ID" value="MBD3107494.1"/>
    <property type="molecule type" value="Genomic_DNA"/>
</dbReference>
<name>A0A927CUM3_9BACI</name>
<keyword evidence="1" id="KW-0812">Transmembrane</keyword>
<feature type="transmembrane region" description="Helical" evidence="1">
    <location>
        <begin position="96"/>
        <end position="129"/>
    </location>
</feature>
<feature type="transmembrane region" description="Helical" evidence="1">
    <location>
        <begin position="59"/>
        <end position="84"/>
    </location>
</feature>
<comment type="caution">
    <text evidence="3">The sequence shown here is derived from an EMBL/GenBank/DDBJ whole genome shotgun (WGS) entry which is preliminary data.</text>
</comment>
<evidence type="ECO:0000259" key="2">
    <source>
        <dbReference type="Pfam" id="PF13273"/>
    </source>
</evidence>
<sequence>MKRTAEIVLTVIGIVGYLLVAAIGGLLASLKSNAELEEIIATEVELVDPTIDPAGVLDVIGAGGITLLVISLICAVFGIFAAIMFKKNAYSKTMGIIMIILAVVCALVTFGLGIIAGLFYVIAGIVALVKRAPKNTYDNNTDTMA</sequence>
<reference evidence="3" key="1">
    <citation type="submission" date="2020-09" db="EMBL/GenBank/DDBJ databases">
        <title>Bacillus faecalis sp. nov., a moderately halophilic bacterium isolated from cow faeces.</title>
        <authorList>
            <person name="Jiang L."/>
            <person name="Lee J."/>
        </authorList>
    </citation>
    <scope>NUCLEOTIDE SEQUENCE</scope>
    <source>
        <strain evidence="3">AGMB 02131</strain>
    </source>
</reference>
<dbReference type="RefSeq" id="WP_190997042.1">
    <property type="nucleotide sequence ID" value="NZ_JACXSI010000007.1"/>
</dbReference>
<evidence type="ECO:0000256" key="1">
    <source>
        <dbReference type="SAM" id="Phobius"/>
    </source>
</evidence>
<feature type="domain" description="DUF4064" evidence="2">
    <location>
        <begin position="2"/>
        <end position="106"/>
    </location>
</feature>
<gene>
    <name evidence="3" type="ORF">IEO70_03875</name>
</gene>
<dbReference type="AlphaFoldDB" id="A0A927CUM3"/>
<dbReference type="InterPro" id="IPR025273">
    <property type="entry name" value="DUF4064"/>
</dbReference>
<keyword evidence="1" id="KW-1133">Transmembrane helix</keyword>
<proteinExistence type="predicted"/>
<accession>A0A927CUM3</accession>
<organism evidence="3 4">
    <name type="scientific">Peribacillus faecalis</name>
    <dbReference type="NCBI Taxonomy" id="2772559"/>
    <lineage>
        <taxon>Bacteria</taxon>
        <taxon>Bacillati</taxon>
        <taxon>Bacillota</taxon>
        <taxon>Bacilli</taxon>
        <taxon>Bacillales</taxon>
        <taxon>Bacillaceae</taxon>
        <taxon>Peribacillus</taxon>
    </lineage>
</organism>
<dbReference type="Pfam" id="PF13273">
    <property type="entry name" value="DUF4064"/>
    <property type="match status" value="1"/>
</dbReference>
<evidence type="ECO:0000313" key="4">
    <source>
        <dbReference type="Proteomes" id="UP000602076"/>
    </source>
</evidence>
<dbReference type="Proteomes" id="UP000602076">
    <property type="component" value="Unassembled WGS sequence"/>
</dbReference>
<keyword evidence="1" id="KW-0472">Membrane</keyword>
<protein>
    <submittedName>
        <fullName evidence="3">DUF4064 domain-containing protein</fullName>
    </submittedName>
</protein>
<feature type="transmembrane region" description="Helical" evidence="1">
    <location>
        <begin position="7"/>
        <end position="28"/>
    </location>
</feature>
<evidence type="ECO:0000313" key="3">
    <source>
        <dbReference type="EMBL" id="MBD3107494.1"/>
    </source>
</evidence>